<accession>A0A7W9SRE3</accession>
<dbReference type="InterPro" id="IPR049174">
    <property type="entry name" value="Beta-AFase-like"/>
</dbReference>
<dbReference type="Proteomes" id="UP000520814">
    <property type="component" value="Unassembled WGS sequence"/>
</dbReference>
<dbReference type="PANTHER" id="PTHR43465:SF2">
    <property type="entry name" value="DUF1680 DOMAIN PROTEIN (AFU_ORTHOLOGUE AFUA_1G08910)"/>
    <property type="match status" value="1"/>
</dbReference>
<dbReference type="InterPro" id="IPR008928">
    <property type="entry name" value="6-hairpin_glycosidase_sf"/>
</dbReference>
<dbReference type="EMBL" id="JACHGW010000002">
    <property type="protein sequence ID" value="MBB6050594.1"/>
    <property type="molecule type" value="Genomic_DNA"/>
</dbReference>
<keyword evidence="3" id="KW-1185">Reference proteome</keyword>
<dbReference type="RefSeq" id="WP_184195847.1">
    <property type="nucleotide sequence ID" value="NZ_JACHGW010000002.1"/>
</dbReference>
<sequence>MIQDIFVPLEPSQVKLTGWLGKRVAVNEATRLRNVDLTPLLAGYKQRPGSHPWIGEHIGKWLHASTLAWQNTGDSALKAKLAGAVAELIACQEPDGYLGTYVKEKRFGLFPGADWDVWSHKYCLLGLLTWWHYTKDAAALACCERMGDLLCATFGTGPGQKSIISAGTHMGMAATSILEPMVLLARASKKKKYLEFCRYMVDVAWEEPRGPKILSTLTATGKVNKTANGKAYEMLSNLVGLCELYRETGEKRYLVPALRAWDDIVANQLYLTGTMSYGEHFHDDHALPNTPRSSIGETCVTVTWLQLNWQLLRLTGDGKYADQIERSQYNHLAAAQRPDGAQWCYYTALEGTKPYGPGINCCVSSGPRGMALAPQSVCFLADNGKTIVVTSQDSFEATVTIEGVKVKVTQKSSLPSSGKLTTQYASERPVRFNIRQRLAPWNDKLSELRKAPKSRTNDGVFQVHGDWMELTASPKKPDPNRFRGSLDWTLPLTFSTKTIEGSFTNTGRKAKTLGPFVLATQNGKELLFAEAGAKGEKYQIWSPLPVGAGGPEEDRSRLGNADGSICDGDPKSIVVTFDGSKQPLDWFSLSYPKPQTATKLTYCHGRSYHDGGWFDASERKPWIEVQRSKDGPWERLGELAGYPATTATNSQGLREGQPFTLTLPAPTTFVGVRVVGKPACGDNPDQAFSSCGELSIG</sequence>
<name>A0A7W9SRE3_ARMRO</name>
<comment type="caution">
    <text evidence="2">The sequence shown here is derived from an EMBL/GenBank/DDBJ whole genome shotgun (WGS) entry which is preliminary data.</text>
</comment>
<gene>
    <name evidence="2" type="ORF">HNQ39_002385</name>
</gene>
<dbReference type="InterPro" id="IPR012878">
    <property type="entry name" value="Beta-AFase-like_GH127_cat"/>
</dbReference>
<evidence type="ECO:0000313" key="3">
    <source>
        <dbReference type="Proteomes" id="UP000520814"/>
    </source>
</evidence>
<dbReference type="SUPFAM" id="SSF48208">
    <property type="entry name" value="Six-hairpin glycosidases"/>
    <property type="match status" value="1"/>
</dbReference>
<dbReference type="Pfam" id="PF07944">
    <property type="entry name" value="Beta-AFase-like_GH127_cat"/>
    <property type="match status" value="1"/>
</dbReference>
<reference evidence="2 3" key="1">
    <citation type="submission" date="2020-08" db="EMBL/GenBank/DDBJ databases">
        <title>Genomic Encyclopedia of Type Strains, Phase IV (KMG-IV): sequencing the most valuable type-strain genomes for metagenomic binning, comparative biology and taxonomic classification.</title>
        <authorList>
            <person name="Goeker M."/>
        </authorList>
    </citation>
    <scope>NUCLEOTIDE SEQUENCE [LARGE SCALE GENOMIC DNA]</scope>
    <source>
        <strain evidence="2 3">DSM 23562</strain>
    </source>
</reference>
<evidence type="ECO:0000313" key="2">
    <source>
        <dbReference type="EMBL" id="MBB6050594.1"/>
    </source>
</evidence>
<dbReference type="GO" id="GO:0005975">
    <property type="term" value="P:carbohydrate metabolic process"/>
    <property type="evidence" value="ECO:0007669"/>
    <property type="project" value="InterPro"/>
</dbReference>
<protein>
    <recommendedName>
        <fullName evidence="1">Non-reducing end beta-L-arabinofuranosidase-like GH127 catalytic domain-containing protein</fullName>
    </recommendedName>
</protein>
<organism evidence="2 3">
    <name type="scientific">Armatimonas rosea</name>
    <dbReference type="NCBI Taxonomy" id="685828"/>
    <lineage>
        <taxon>Bacteria</taxon>
        <taxon>Bacillati</taxon>
        <taxon>Armatimonadota</taxon>
        <taxon>Armatimonadia</taxon>
        <taxon>Armatimonadales</taxon>
        <taxon>Armatimonadaceae</taxon>
        <taxon>Armatimonas</taxon>
    </lineage>
</organism>
<feature type="domain" description="Non-reducing end beta-L-arabinofuranosidase-like GH127 catalytic" evidence="1">
    <location>
        <begin position="51"/>
        <end position="371"/>
    </location>
</feature>
<dbReference type="AlphaFoldDB" id="A0A7W9SRE3"/>
<proteinExistence type="predicted"/>
<dbReference type="PANTHER" id="PTHR43465">
    <property type="entry name" value="DUF1680 DOMAIN PROTEIN (AFU_ORTHOLOGUE AFUA_1G08910)"/>
    <property type="match status" value="1"/>
</dbReference>
<evidence type="ECO:0000259" key="1">
    <source>
        <dbReference type="Pfam" id="PF07944"/>
    </source>
</evidence>